<evidence type="ECO:0000256" key="1">
    <source>
        <dbReference type="SAM" id="MobiDB-lite"/>
    </source>
</evidence>
<protein>
    <submittedName>
        <fullName evidence="2">Uncharacterized protein</fullName>
    </submittedName>
</protein>
<feature type="region of interest" description="Disordered" evidence="1">
    <location>
        <begin position="1"/>
        <end position="25"/>
    </location>
</feature>
<keyword evidence="3" id="KW-1185">Reference proteome</keyword>
<sequence length="58" mass="6239">MPNPTDARRQGRLFHDVPSPANGNLGLATKPNSIKEGMIRGPSWHLVTVLTVAGYLVS</sequence>
<feature type="non-terminal residue" evidence="2">
    <location>
        <position position="58"/>
    </location>
</feature>
<reference evidence="2 3" key="1">
    <citation type="journal article" date="2020" name="bioRxiv">
        <title>Whole genome comparisons of ergot fungi reveals the divergence and evolution of species within the genus Claviceps are the result of varying mechanisms driving genome evolution and host range expansion.</title>
        <authorList>
            <person name="Wyka S.A."/>
            <person name="Mondo S.J."/>
            <person name="Liu M."/>
            <person name="Dettman J."/>
            <person name="Nalam V."/>
            <person name="Broders K.D."/>
        </authorList>
    </citation>
    <scope>NUCLEOTIDE SEQUENCE [LARGE SCALE GENOMIC DNA]</scope>
    <source>
        <strain evidence="2 3">LM583</strain>
    </source>
</reference>
<gene>
    <name evidence="2" type="ORF">E4U57_006802</name>
</gene>
<organism evidence="2 3">
    <name type="scientific">Claviceps arundinis</name>
    <dbReference type="NCBI Taxonomy" id="1623583"/>
    <lineage>
        <taxon>Eukaryota</taxon>
        <taxon>Fungi</taxon>
        <taxon>Dikarya</taxon>
        <taxon>Ascomycota</taxon>
        <taxon>Pezizomycotina</taxon>
        <taxon>Sordariomycetes</taxon>
        <taxon>Hypocreomycetidae</taxon>
        <taxon>Hypocreales</taxon>
        <taxon>Clavicipitaceae</taxon>
        <taxon>Claviceps</taxon>
    </lineage>
</organism>
<proteinExistence type="predicted"/>
<evidence type="ECO:0000313" key="2">
    <source>
        <dbReference type="EMBL" id="KAG5951633.1"/>
    </source>
</evidence>
<name>A0ABQ7P1I3_9HYPO</name>
<accession>A0ABQ7P1I3</accession>
<dbReference type="EMBL" id="SRPR01000618">
    <property type="protein sequence ID" value="KAG5951633.1"/>
    <property type="molecule type" value="Genomic_DNA"/>
</dbReference>
<evidence type="ECO:0000313" key="3">
    <source>
        <dbReference type="Proteomes" id="UP000742024"/>
    </source>
</evidence>
<feature type="compositionally biased region" description="Basic and acidic residues" evidence="1">
    <location>
        <begin position="1"/>
        <end position="15"/>
    </location>
</feature>
<dbReference type="Proteomes" id="UP000742024">
    <property type="component" value="Unassembled WGS sequence"/>
</dbReference>
<comment type="caution">
    <text evidence="2">The sequence shown here is derived from an EMBL/GenBank/DDBJ whole genome shotgun (WGS) entry which is preliminary data.</text>
</comment>